<dbReference type="OrthoDB" id="6500128at2759"/>
<dbReference type="InterPro" id="IPR017871">
    <property type="entry name" value="ABC_transporter-like_CS"/>
</dbReference>
<keyword evidence="4" id="KW-0547">Nucleotide-binding</keyword>
<feature type="transmembrane region" description="Helical" evidence="10">
    <location>
        <begin position="259"/>
        <end position="280"/>
    </location>
</feature>
<dbReference type="Pfam" id="PF00664">
    <property type="entry name" value="ABC_membrane"/>
    <property type="match status" value="1"/>
</dbReference>
<accession>A0A3A3A2N0</accession>
<keyword evidence="6 10" id="KW-1133">Transmembrane helix</keyword>
<dbReference type="SMART" id="SM00382">
    <property type="entry name" value="AAA"/>
    <property type="match status" value="1"/>
</dbReference>
<dbReference type="Pfam" id="PF00005">
    <property type="entry name" value="ABC_tran"/>
    <property type="match status" value="1"/>
</dbReference>
<feature type="region of interest" description="Disordered" evidence="9">
    <location>
        <begin position="191"/>
        <end position="219"/>
    </location>
</feature>
<feature type="transmembrane region" description="Helical" evidence="10">
    <location>
        <begin position="82"/>
        <end position="101"/>
    </location>
</feature>
<dbReference type="InterPro" id="IPR011527">
    <property type="entry name" value="ABC1_TM_dom"/>
</dbReference>
<dbReference type="CDD" id="cd18583">
    <property type="entry name" value="ABC_6TM_HMT1"/>
    <property type="match status" value="1"/>
</dbReference>
<feature type="transmembrane region" description="Helical" evidence="10">
    <location>
        <begin position="300"/>
        <end position="323"/>
    </location>
</feature>
<name>A0A3A3A2N0_9EURO</name>
<organism evidence="13 14">
    <name type="scientific">Aspergillus sclerotialis</name>
    <dbReference type="NCBI Taxonomy" id="2070753"/>
    <lineage>
        <taxon>Eukaryota</taxon>
        <taxon>Fungi</taxon>
        <taxon>Dikarya</taxon>
        <taxon>Ascomycota</taxon>
        <taxon>Pezizomycotina</taxon>
        <taxon>Eurotiomycetes</taxon>
        <taxon>Eurotiomycetidae</taxon>
        <taxon>Eurotiales</taxon>
        <taxon>Aspergillaceae</taxon>
        <taxon>Aspergillus</taxon>
        <taxon>Aspergillus subgen. Polypaecilum</taxon>
    </lineage>
</organism>
<dbReference type="STRING" id="2070753.A0A3A3A2N0"/>
<dbReference type="SUPFAM" id="SSF90123">
    <property type="entry name" value="ABC transporter transmembrane region"/>
    <property type="match status" value="1"/>
</dbReference>
<keyword evidence="3 10" id="KW-0812">Transmembrane</keyword>
<dbReference type="InterPro" id="IPR039421">
    <property type="entry name" value="Type_1_exporter"/>
</dbReference>
<dbReference type="PANTHER" id="PTHR24221:SF503">
    <property type="entry name" value="MITOCHONDRIAL POTASSIUM CHANNEL ATP-BINDING SUBUNIT"/>
    <property type="match status" value="1"/>
</dbReference>
<dbReference type="PANTHER" id="PTHR24221">
    <property type="entry name" value="ATP-BINDING CASSETTE SUB-FAMILY B"/>
    <property type="match status" value="1"/>
</dbReference>
<gene>
    <name evidence="13" type="ORF">PHISCL_04057</name>
</gene>
<dbReference type="Gene3D" id="1.20.1560.10">
    <property type="entry name" value="ABC transporter type 1, transmembrane domain"/>
    <property type="match status" value="1"/>
</dbReference>
<dbReference type="SUPFAM" id="SSF52540">
    <property type="entry name" value="P-loop containing nucleoside triphosphate hydrolases"/>
    <property type="match status" value="1"/>
</dbReference>
<dbReference type="PROSITE" id="PS50893">
    <property type="entry name" value="ABC_TRANSPORTER_2"/>
    <property type="match status" value="1"/>
</dbReference>
<evidence type="ECO:0000256" key="5">
    <source>
        <dbReference type="ARBA" id="ARBA00022840"/>
    </source>
</evidence>
<evidence type="ECO:0000256" key="2">
    <source>
        <dbReference type="ARBA" id="ARBA00022448"/>
    </source>
</evidence>
<dbReference type="PROSITE" id="PS50929">
    <property type="entry name" value="ABC_TM1F"/>
    <property type="match status" value="1"/>
</dbReference>
<dbReference type="InterPro" id="IPR036640">
    <property type="entry name" value="ABC1_TM_sf"/>
</dbReference>
<evidence type="ECO:0000256" key="1">
    <source>
        <dbReference type="ARBA" id="ARBA00004141"/>
    </source>
</evidence>
<feature type="transmembrane region" description="Helical" evidence="10">
    <location>
        <begin position="376"/>
        <end position="396"/>
    </location>
</feature>
<evidence type="ECO:0000256" key="3">
    <source>
        <dbReference type="ARBA" id="ARBA00022692"/>
    </source>
</evidence>
<dbReference type="AlphaFoldDB" id="A0A3A3A2N0"/>
<evidence type="ECO:0000256" key="9">
    <source>
        <dbReference type="SAM" id="MobiDB-lite"/>
    </source>
</evidence>
<feature type="transmembrane region" description="Helical" evidence="10">
    <location>
        <begin position="484"/>
        <end position="507"/>
    </location>
</feature>
<evidence type="ECO:0000256" key="7">
    <source>
        <dbReference type="ARBA" id="ARBA00023136"/>
    </source>
</evidence>
<dbReference type="GO" id="GO:0016887">
    <property type="term" value="F:ATP hydrolysis activity"/>
    <property type="evidence" value="ECO:0007669"/>
    <property type="project" value="InterPro"/>
</dbReference>
<dbReference type="GO" id="GO:0140359">
    <property type="term" value="F:ABC-type transporter activity"/>
    <property type="evidence" value="ECO:0007669"/>
    <property type="project" value="InterPro"/>
</dbReference>
<comment type="subcellular location">
    <subcellularLocation>
        <location evidence="1">Membrane</location>
        <topology evidence="1">Multi-pass membrane protein</topology>
    </subcellularLocation>
</comment>
<protein>
    <submittedName>
        <fullName evidence="13">ABC transporter transmembrane region</fullName>
    </submittedName>
</protein>
<feature type="transmembrane region" description="Helical" evidence="10">
    <location>
        <begin position="107"/>
        <end position="127"/>
    </location>
</feature>
<evidence type="ECO:0000259" key="12">
    <source>
        <dbReference type="PROSITE" id="PS50929"/>
    </source>
</evidence>
<feature type="transmembrane region" description="Helical" evidence="10">
    <location>
        <begin position="49"/>
        <end position="70"/>
    </location>
</feature>
<dbReference type="InterPro" id="IPR003439">
    <property type="entry name" value="ABC_transporter-like_ATP-bd"/>
</dbReference>
<dbReference type="InterPro" id="IPR027417">
    <property type="entry name" value="P-loop_NTPase"/>
</dbReference>
<dbReference type="InterPro" id="IPR003593">
    <property type="entry name" value="AAA+_ATPase"/>
</dbReference>
<feature type="transmembrane region" description="Helical" evidence="10">
    <location>
        <begin position="12"/>
        <end position="29"/>
    </location>
</feature>
<evidence type="ECO:0000256" key="6">
    <source>
        <dbReference type="ARBA" id="ARBA00022989"/>
    </source>
</evidence>
<evidence type="ECO:0000259" key="11">
    <source>
        <dbReference type="PROSITE" id="PS50893"/>
    </source>
</evidence>
<proteinExistence type="inferred from homology"/>
<evidence type="ECO:0000313" key="14">
    <source>
        <dbReference type="Proteomes" id="UP000266188"/>
    </source>
</evidence>
<keyword evidence="7 10" id="KW-0472">Membrane</keyword>
<feature type="transmembrane region" description="Helical" evidence="10">
    <location>
        <begin position="139"/>
        <end position="161"/>
    </location>
</feature>
<keyword evidence="5" id="KW-0067">ATP-binding</keyword>
<dbReference type="Gene3D" id="3.40.50.300">
    <property type="entry name" value="P-loop containing nucleotide triphosphate hydrolases"/>
    <property type="match status" value="1"/>
</dbReference>
<keyword evidence="2" id="KW-0813">Transport</keyword>
<sequence length="834" mass="94157">MTTKIEARQALHYGCVLATLLYVGATILSDLCLIRQRTRENCHYLSPRSYISLNGLLALLYITQGVVVVITATGDSHPLQSYIIYFISLSLVWSIVAVRRTSPHREVLGVASITIVFEIPLLAIFPFNRLNQAGLKIELFCQLCRILFLIYVLADTFLVWFKGTGQVGTEESQPILSNGRGRGREYCYGTEPLLDDPYDEDHRSVNSDTSDDSDADSDDGREIKKLRAKRLEETGSWWIYLGDFSIFLPYLIPKKDRKVQFCIFISLLCLVGHRILNVMMPLQMGVVADKLLNKEAPYKALGLWFLLYLSSGFCGLGLIADLAKIPIKQFSYRQITNAAFSHVMNLSMDFHLDRDSAEVMKAIEQGEALTNLLDTAVIEIAPTFVDLLIAFVFLYWKFNVYASLAMVIASITYLSFEAFSSSLNIPNRRRLTKAQRNESRVMHQAVQGWQTVSYFNRFAYERRRFGESVEKHLSASKKWSQWEAYIEVMVEFLVPLAFLSLACMVIYEIRLGKASPGDFVFFLQYWDMLIWPLKFLSDNYRFLMSDLVDAERLLLLLQTKPSIADKEGAKDIGPIEGYVGFKDVSFSYDPRTPTIQQLNFFVAPGETIALVGETGAGKSSILKLLLRFYDVSAGRIEIDGHDIRDVTLSSLREAMGVVPQEPILFNASIIDNIRYALPSAADEEVYAACRAAAIHERILTFVDGYNTIVGEQGYRLSGGELQRVAIARVFLKDPPILLLDEATSSVDINTESEIQIALEQLRKKRTTFVIAHRLSTVVGADRILVLHEGRIVESGTHDELIKMDGRYKRLWTKQIGLGMEGTRPTNDCANMSEP</sequence>
<dbReference type="FunFam" id="3.40.50.300:FF:000287">
    <property type="entry name" value="Multidrug ABC transporter ATP-binding protein"/>
    <property type="match status" value="1"/>
</dbReference>
<feature type="transmembrane region" description="Helical" evidence="10">
    <location>
        <begin position="402"/>
        <end position="423"/>
    </location>
</feature>
<dbReference type="PROSITE" id="PS00211">
    <property type="entry name" value="ABC_TRANSPORTER_1"/>
    <property type="match status" value="1"/>
</dbReference>
<comment type="similarity">
    <text evidence="8">Belongs to the ABC transporter superfamily. ABCB family. Heavy Metal importer (TC 3.A.1.210) subfamily.</text>
</comment>
<dbReference type="EMBL" id="MVGC01000113">
    <property type="protein sequence ID" value="RJE23601.1"/>
    <property type="molecule type" value="Genomic_DNA"/>
</dbReference>
<evidence type="ECO:0000256" key="10">
    <source>
        <dbReference type="SAM" id="Phobius"/>
    </source>
</evidence>
<evidence type="ECO:0000256" key="4">
    <source>
        <dbReference type="ARBA" id="ARBA00022741"/>
    </source>
</evidence>
<feature type="domain" description="ABC transmembrane type-1" evidence="12">
    <location>
        <begin position="264"/>
        <end position="545"/>
    </location>
</feature>
<comment type="caution">
    <text evidence="13">The sequence shown here is derived from an EMBL/GenBank/DDBJ whole genome shotgun (WGS) entry which is preliminary data.</text>
</comment>
<dbReference type="GO" id="GO:0016020">
    <property type="term" value="C:membrane"/>
    <property type="evidence" value="ECO:0007669"/>
    <property type="project" value="UniProtKB-SubCell"/>
</dbReference>
<dbReference type="GO" id="GO:0005524">
    <property type="term" value="F:ATP binding"/>
    <property type="evidence" value="ECO:0007669"/>
    <property type="project" value="UniProtKB-KW"/>
</dbReference>
<evidence type="ECO:0000256" key="8">
    <source>
        <dbReference type="ARBA" id="ARBA00024363"/>
    </source>
</evidence>
<keyword evidence="14" id="KW-1185">Reference proteome</keyword>
<reference evidence="14" key="1">
    <citation type="submission" date="2017-02" db="EMBL/GenBank/DDBJ databases">
        <authorList>
            <person name="Tafer H."/>
            <person name="Lopandic K."/>
        </authorList>
    </citation>
    <scope>NUCLEOTIDE SEQUENCE [LARGE SCALE GENOMIC DNA]</scope>
    <source>
        <strain evidence="14">CBS 366.77</strain>
    </source>
</reference>
<evidence type="ECO:0000313" key="13">
    <source>
        <dbReference type="EMBL" id="RJE23601.1"/>
    </source>
</evidence>
<dbReference type="Proteomes" id="UP000266188">
    <property type="component" value="Unassembled WGS sequence"/>
</dbReference>
<feature type="domain" description="ABC transporter" evidence="11">
    <location>
        <begin position="579"/>
        <end position="813"/>
    </location>
</feature>